<dbReference type="PANTHER" id="PTHR47129">
    <property type="entry name" value="QUINONE OXIDOREDUCTASE 2"/>
    <property type="match status" value="1"/>
</dbReference>
<evidence type="ECO:0000313" key="3">
    <source>
        <dbReference type="Proteomes" id="UP000239711"/>
    </source>
</evidence>
<accession>A0A2S9J4L5</accession>
<dbReference type="InterPro" id="IPR008030">
    <property type="entry name" value="NmrA-like"/>
</dbReference>
<dbReference type="InterPro" id="IPR036291">
    <property type="entry name" value="NAD(P)-bd_dom_sf"/>
</dbReference>
<feature type="domain" description="NmrA-like" evidence="1">
    <location>
        <begin position="2"/>
        <end position="280"/>
    </location>
</feature>
<keyword evidence="3" id="KW-1185">Reference proteome</keyword>
<name>A0A2S9J4L5_9SPHI</name>
<gene>
    <name evidence="2" type="ORF">C5745_10220</name>
</gene>
<reference evidence="2 3" key="1">
    <citation type="submission" date="2018-02" db="EMBL/GenBank/DDBJ databases">
        <title>The draft genome of Sphingobacterium sp. 5JN-11.</title>
        <authorList>
            <person name="Liu L."/>
            <person name="Li L."/>
            <person name="Liang L."/>
            <person name="Zhang X."/>
            <person name="Wang T."/>
        </authorList>
    </citation>
    <scope>NUCLEOTIDE SEQUENCE [LARGE SCALE GENOMIC DNA]</scope>
    <source>
        <strain evidence="2 3">5JN-11</strain>
    </source>
</reference>
<evidence type="ECO:0000259" key="1">
    <source>
        <dbReference type="Pfam" id="PF05368"/>
    </source>
</evidence>
<dbReference type="EMBL" id="PVBQ01000006">
    <property type="protein sequence ID" value="PRD47669.1"/>
    <property type="molecule type" value="Genomic_DNA"/>
</dbReference>
<dbReference type="SUPFAM" id="SSF51735">
    <property type="entry name" value="NAD(P)-binding Rossmann-fold domains"/>
    <property type="match status" value="1"/>
</dbReference>
<comment type="caution">
    <text evidence="2">The sequence shown here is derived from an EMBL/GenBank/DDBJ whole genome shotgun (WGS) entry which is preliminary data.</text>
</comment>
<dbReference type="InterPro" id="IPR052718">
    <property type="entry name" value="NmrA-type_oxidoreductase"/>
</dbReference>
<dbReference type="RefSeq" id="WP_105716892.1">
    <property type="nucleotide sequence ID" value="NZ_PVBQ01000006.1"/>
</dbReference>
<protein>
    <submittedName>
        <fullName evidence="2">NAD(P)-dependent oxidoreductase</fullName>
    </submittedName>
</protein>
<organism evidence="2 3">
    <name type="scientific">Sphingobacterium haloxyli</name>
    <dbReference type="NCBI Taxonomy" id="2100533"/>
    <lineage>
        <taxon>Bacteria</taxon>
        <taxon>Pseudomonadati</taxon>
        <taxon>Bacteroidota</taxon>
        <taxon>Sphingobacteriia</taxon>
        <taxon>Sphingobacteriales</taxon>
        <taxon>Sphingobacteriaceae</taxon>
        <taxon>Sphingobacterium</taxon>
    </lineage>
</organism>
<dbReference type="Gene3D" id="3.90.25.10">
    <property type="entry name" value="UDP-galactose 4-epimerase, domain 1"/>
    <property type="match status" value="1"/>
</dbReference>
<dbReference type="Pfam" id="PF05368">
    <property type="entry name" value="NmrA"/>
    <property type="match status" value="1"/>
</dbReference>
<dbReference type="Gene3D" id="3.40.50.720">
    <property type="entry name" value="NAD(P)-binding Rossmann-like Domain"/>
    <property type="match status" value="1"/>
</dbReference>
<dbReference type="AlphaFoldDB" id="A0A2S9J4L5"/>
<dbReference type="CDD" id="cd05269">
    <property type="entry name" value="TMR_SDR_a"/>
    <property type="match status" value="1"/>
</dbReference>
<evidence type="ECO:0000313" key="2">
    <source>
        <dbReference type="EMBL" id="PRD47669.1"/>
    </source>
</evidence>
<dbReference type="Proteomes" id="UP000239711">
    <property type="component" value="Unassembled WGS sequence"/>
</dbReference>
<sequence length="284" mass="31620">MIAITGANGNLGQATIQFLLQKVLPTEIIAIVRNPEKLTNSHIKNVKIRKADYNNQQELEEALKRVTTLLQISTTSTGETGKRQEKNVVLAAKAMGVKRIVYTSSLTPKSNAHFLATHQAMATEEEIRKSGLDYTFLRNSLYMEVIPALIGNAMETKEIRYPSGDGRVSFVSRLDIAEAIANILTGSEHDNQIYEITGDTAYSFTELAQLISIEKKCIKINHTDISEKVFREELISYQIPVDVADLLVSMANGIKSGEFSYVDRALEKLLDRKPLALAEYIKSL</sequence>
<proteinExistence type="predicted"/>
<dbReference type="OrthoDB" id="9780595at2"/>
<dbReference type="PANTHER" id="PTHR47129:SF1">
    <property type="entry name" value="NMRA-LIKE DOMAIN-CONTAINING PROTEIN"/>
    <property type="match status" value="1"/>
</dbReference>